<dbReference type="InterPro" id="IPR036108">
    <property type="entry name" value="4pyrrol_syn_uPrphyn_synt_sf"/>
</dbReference>
<accession>A0A0A0EU13</accession>
<evidence type="ECO:0000256" key="2">
    <source>
        <dbReference type="ARBA" id="ARBA00008133"/>
    </source>
</evidence>
<evidence type="ECO:0000259" key="10">
    <source>
        <dbReference type="Pfam" id="PF02602"/>
    </source>
</evidence>
<dbReference type="CDD" id="cd06578">
    <property type="entry name" value="HemD"/>
    <property type="match status" value="1"/>
</dbReference>
<dbReference type="PANTHER" id="PTHR38042:SF1">
    <property type="entry name" value="UROPORPHYRINOGEN-III SYNTHASE, CHLOROPLASTIC"/>
    <property type="match status" value="1"/>
</dbReference>
<dbReference type="RefSeq" id="WP_036213251.1">
    <property type="nucleotide sequence ID" value="NZ_AVPT01000037.1"/>
</dbReference>
<name>A0A0A0EU13_9GAMM</name>
<evidence type="ECO:0000313" key="12">
    <source>
        <dbReference type="Proteomes" id="UP000029989"/>
    </source>
</evidence>
<sequence>MSASAAHDWYLVSLRPRGQHAPMRSAAARHGGGVVAISPWTLRPRDDEHAGASLASALESPRVVFTSPAAVRAAAALRPLRPTGRQQWFAVGAGTAAALAEAGAGEVAAPTRMDSEGLLALPGLQDIARTRVGLVTAPGGRGTLVPALEARGATVVRADVYHRQPLSPSPRAMAALRGLDQPAVLAVSSGEGLQQVLLNLPPDLATRLRELPVVAASDRLVELAGRLGFDRASRARSARPADLADAAAATLR</sequence>
<dbReference type="Proteomes" id="UP000029989">
    <property type="component" value="Unassembled WGS sequence"/>
</dbReference>
<dbReference type="AlphaFoldDB" id="A0A0A0EU13"/>
<evidence type="ECO:0000256" key="5">
    <source>
        <dbReference type="ARBA" id="ARBA00023244"/>
    </source>
</evidence>
<evidence type="ECO:0000256" key="3">
    <source>
        <dbReference type="ARBA" id="ARBA00013109"/>
    </source>
</evidence>
<dbReference type="EC" id="4.2.1.75" evidence="3 9"/>
<comment type="similarity">
    <text evidence="2 9">Belongs to the uroporphyrinogen-III synthase family.</text>
</comment>
<comment type="caution">
    <text evidence="11">The sequence shown here is derived from an EMBL/GenBank/DDBJ whole genome shotgun (WGS) entry which is preliminary data.</text>
</comment>
<dbReference type="GO" id="GO:0006780">
    <property type="term" value="P:uroporphyrinogen III biosynthetic process"/>
    <property type="evidence" value="ECO:0007669"/>
    <property type="project" value="UniProtKB-UniRule"/>
</dbReference>
<evidence type="ECO:0000256" key="1">
    <source>
        <dbReference type="ARBA" id="ARBA00004772"/>
    </source>
</evidence>
<evidence type="ECO:0000256" key="7">
    <source>
        <dbReference type="ARBA" id="ARBA00040167"/>
    </source>
</evidence>
<dbReference type="InterPro" id="IPR003754">
    <property type="entry name" value="4pyrrol_synth_uPrphyn_synth"/>
</dbReference>
<evidence type="ECO:0000256" key="9">
    <source>
        <dbReference type="RuleBase" id="RU366031"/>
    </source>
</evidence>
<evidence type="ECO:0000256" key="4">
    <source>
        <dbReference type="ARBA" id="ARBA00023239"/>
    </source>
</evidence>
<dbReference type="Gene3D" id="3.40.50.10090">
    <property type="match status" value="2"/>
</dbReference>
<proteinExistence type="inferred from homology"/>
<feature type="domain" description="Tetrapyrrole biosynthesis uroporphyrinogen III synthase" evidence="10">
    <location>
        <begin position="24"/>
        <end position="243"/>
    </location>
</feature>
<organism evidence="11 12">
    <name type="scientific">Lysobacter arseniciresistens ZS79</name>
    <dbReference type="NCBI Taxonomy" id="913325"/>
    <lineage>
        <taxon>Bacteria</taxon>
        <taxon>Pseudomonadati</taxon>
        <taxon>Pseudomonadota</taxon>
        <taxon>Gammaproteobacteria</taxon>
        <taxon>Lysobacterales</taxon>
        <taxon>Lysobacteraceae</taxon>
        <taxon>Novilysobacter</taxon>
    </lineage>
</organism>
<comment type="function">
    <text evidence="6 9">Catalyzes cyclization of the linear tetrapyrrole, hydroxymethylbilane, to the macrocyclic uroporphyrinogen III.</text>
</comment>
<keyword evidence="5 9" id="KW-0627">Porphyrin biosynthesis</keyword>
<protein>
    <recommendedName>
        <fullName evidence="7 9">Uroporphyrinogen-III synthase</fullName>
        <ecNumber evidence="3 9">4.2.1.75</ecNumber>
    </recommendedName>
</protein>
<dbReference type="eggNOG" id="COG1587">
    <property type="taxonomic scope" value="Bacteria"/>
</dbReference>
<dbReference type="SUPFAM" id="SSF69618">
    <property type="entry name" value="HemD-like"/>
    <property type="match status" value="1"/>
</dbReference>
<keyword evidence="12" id="KW-1185">Reference proteome</keyword>
<dbReference type="PANTHER" id="PTHR38042">
    <property type="entry name" value="UROPORPHYRINOGEN-III SYNTHASE, CHLOROPLASTIC"/>
    <property type="match status" value="1"/>
</dbReference>
<comment type="pathway">
    <text evidence="1 9">Porphyrin-containing compound metabolism; protoporphyrin-IX biosynthesis; coproporphyrinogen-III from 5-aminolevulinate: step 3/4.</text>
</comment>
<evidence type="ECO:0000256" key="6">
    <source>
        <dbReference type="ARBA" id="ARBA00037589"/>
    </source>
</evidence>
<dbReference type="GO" id="GO:0006782">
    <property type="term" value="P:protoporphyrinogen IX biosynthetic process"/>
    <property type="evidence" value="ECO:0007669"/>
    <property type="project" value="UniProtKB-UniRule"/>
</dbReference>
<keyword evidence="4 9" id="KW-0456">Lyase</keyword>
<dbReference type="Pfam" id="PF02602">
    <property type="entry name" value="HEM4"/>
    <property type="match status" value="1"/>
</dbReference>
<evidence type="ECO:0000313" key="11">
    <source>
        <dbReference type="EMBL" id="KGM53623.1"/>
    </source>
</evidence>
<reference evidence="11 12" key="1">
    <citation type="journal article" date="2015" name="Stand. Genomic Sci.">
        <title>Genomic information of the arsenic-resistant bacterium Lysobacter arseniciresistens type strain ZS79(T) and comparison of Lysobacter draft genomes.</title>
        <authorList>
            <person name="Liu L."/>
            <person name="Zhang S."/>
            <person name="Luo M."/>
            <person name="Wang G."/>
        </authorList>
    </citation>
    <scope>NUCLEOTIDE SEQUENCE [LARGE SCALE GENOMIC DNA]</scope>
    <source>
        <strain evidence="11 12">ZS79</strain>
    </source>
</reference>
<dbReference type="OrthoDB" id="9787650at2"/>
<comment type="catalytic activity">
    <reaction evidence="8 9">
        <text>hydroxymethylbilane = uroporphyrinogen III + H2O</text>
        <dbReference type="Rhea" id="RHEA:18965"/>
        <dbReference type="ChEBI" id="CHEBI:15377"/>
        <dbReference type="ChEBI" id="CHEBI:57308"/>
        <dbReference type="ChEBI" id="CHEBI:57845"/>
        <dbReference type="EC" id="4.2.1.75"/>
    </reaction>
</comment>
<dbReference type="InterPro" id="IPR039793">
    <property type="entry name" value="UROS/Hem4"/>
</dbReference>
<dbReference type="GO" id="GO:0004852">
    <property type="term" value="F:uroporphyrinogen-III synthase activity"/>
    <property type="evidence" value="ECO:0007669"/>
    <property type="project" value="UniProtKB-UniRule"/>
</dbReference>
<dbReference type="STRING" id="913325.N799_11395"/>
<dbReference type="EMBL" id="AVPT01000037">
    <property type="protein sequence ID" value="KGM53623.1"/>
    <property type="molecule type" value="Genomic_DNA"/>
</dbReference>
<evidence type="ECO:0000256" key="8">
    <source>
        <dbReference type="ARBA" id="ARBA00048617"/>
    </source>
</evidence>
<dbReference type="UniPathway" id="UPA00251">
    <property type="reaction ID" value="UER00320"/>
</dbReference>
<gene>
    <name evidence="11" type="ORF">N799_11395</name>
</gene>